<keyword evidence="2" id="KW-1133">Transmembrane helix</keyword>
<reference evidence="3" key="1">
    <citation type="journal article" date="2020" name="Stud. Mycol.">
        <title>101 Dothideomycetes genomes: a test case for predicting lifestyles and emergence of pathogens.</title>
        <authorList>
            <person name="Haridas S."/>
            <person name="Albert R."/>
            <person name="Binder M."/>
            <person name="Bloem J."/>
            <person name="Labutti K."/>
            <person name="Salamov A."/>
            <person name="Andreopoulos B."/>
            <person name="Baker S."/>
            <person name="Barry K."/>
            <person name="Bills G."/>
            <person name="Bluhm B."/>
            <person name="Cannon C."/>
            <person name="Castanera R."/>
            <person name="Culley D."/>
            <person name="Daum C."/>
            <person name="Ezra D."/>
            <person name="Gonzalez J."/>
            <person name="Henrissat B."/>
            <person name="Kuo A."/>
            <person name="Liang C."/>
            <person name="Lipzen A."/>
            <person name="Lutzoni F."/>
            <person name="Magnuson J."/>
            <person name="Mondo S."/>
            <person name="Nolan M."/>
            <person name="Ohm R."/>
            <person name="Pangilinan J."/>
            <person name="Park H.-J."/>
            <person name="Ramirez L."/>
            <person name="Alfaro M."/>
            <person name="Sun H."/>
            <person name="Tritt A."/>
            <person name="Yoshinaga Y."/>
            <person name="Zwiers L.-H."/>
            <person name="Turgeon B."/>
            <person name="Goodwin S."/>
            <person name="Spatafora J."/>
            <person name="Crous P."/>
            <person name="Grigoriev I."/>
        </authorList>
    </citation>
    <scope>NUCLEOTIDE SEQUENCE</scope>
    <source>
        <strain evidence="3">CBS 675.92</strain>
    </source>
</reference>
<keyword evidence="2" id="KW-0472">Membrane</keyword>
<dbReference type="Proteomes" id="UP000800035">
    <property type="component" value="Unassembled WGS sequence"/>
</dbReference>
<dbReference type="PANTHER" id="PTHR35394">
    <property type="entry name" value="DUF3176 DOMAIN-CONTAINING PROTEIN"/>
    <property type="match status" value="1"/>
</dbReference>
<dbReference type="InterPro" id="IPR021514">
    <property type="entry name" value="DUF3176"/>
</dbReference>
<dbReference type="Pfam" id="PF11374">
    <property type="entry name" value="DUF3176"/>
    <property type="match status" value="1"/>
</dbReference>
<protein>
    <recommendedName>
        <fullName evidence="5">DUF3176 domain containing protein</fullName>
    </recommendedName>
</protein>
<dbReference type="PANTHER" id="PTHR35394:SF5">
    <property type="entry name" value="DUF3176 DOMAIN-CONTAINING PROTEIN"/>
    <property type="match status" value="1"/>
</dbReference>
<evidence type="ECO:0000313" key="4">
    <source>
        <dbReference type="Proteomes" id="UP000800035"/>
    </source>
</evidence>
<dbReference type="AlphaFoldDB" id="A0A6A5TLD5"/>
<sequence>MPGRAASPSQDTLPAYSTFETKNDTTNRGLDIPQRIEKRLARLNASDNTAKRWAVELISWMMSAICMGIIIGILICIKDQPLSKWPKGQTVITVLAKVSAATLIIPTSEAIGQLKWNWFGGDVSKEMVDFEIFDKASRGPWGSLMLIVRTKGRSLAALGAILTLLMLAIDTFFQQVVELPERWREAGQGQISQVHRFEPRYNTITQNGAKMSLFDTTLASVTTRFLWDNGTRPLSSGNGSRQDFPMSCPTSNCTWPSYNTLGFCSACRDAPQLLEYACLSARIDWISNLTGFGTESTYPNGSMCGYFINATSEFPIMMTGYNTDSNVPYAGEALIMRVLPLLTNPTRKPLFGGSINFKHIRSPLLNVVISRASGGLETVYQNIAPDTFECVLYWCVKNLKSTNVLGTYTEETISTFTNTTPGEFPWRSYPYTSKELNGTDVYYLENVTITPPGLEQEDFGLLNKTHFSVHRAFDEFAPSFTTIRNGSTQSTIRFSFNLNAVLLRTPRVNPWLSPNNITSHMDRLAVAMTNTIRSSYSSDLAFGQASEIVVFVSVNWAWLSLPLALLVLSLLFLIATIVKTSKEKHEIGVWKTSAMPTLIYSLPQDVQKNFTSNGPVWSKAGRSDAKGIRIKLMPTKGWRVSGHVSAPTTPVMRQREVPSGWI</sequence>
<dbReference type="OrthoDB" id="5376804at2759"/>
<feature type="region of interest" description="Disordered" evidence="1">
    <location>
        <begin position="1"/>
        <end position="22"/>
    </location>
</feature>
<organism evidence="3 4">
    <name type="scientific">Byssothecium circinans</name>
    <dbReference type="NCBI Taxonomy" id="147558"/>
    <lineage>
        <taxon>Eukaryota</taxon>
        <taxon>Fungi</taxon>
        <taxon>Dikarya</taxon>
        <taxon>Ascomycota</taxon>
        <taxon>Pezizomycotina</taxon>
        <taxon>Dothideomycetes</taxon>
        <taxon>Pleosporomycetidae</taxon>
        <taxon>Pleosporales</taxon>
        <taxon>Massarineae</taxon>
        <taxon>Massarinaceae</taxon>
        <taxon>Byssothecium</taxon>
    </lineage>
</organism>
<accession>A0A6A5TLD5</accession>
<dbReference type="EMBL" id="ML977010">
    <property type="protein sequence ID" value="KAF1952529.1"/>
    <property type="molecule type" value="Genomic_DNA"/>
</dbReference>
<evidence type="ECO:0008006" key="5">
    <source>
        <dbReference type="Google" id="ProtNLM"/>
    </source>
</evidence>
<evidence type="ECO:0000313" key="3">
    <source>
        <dbReference type="EMBL" id="KAF1952529.1"/>
    </source>
</evidence>
<evidence type="ECO:0000256" key="1">
    <source>
        <dbReference type="SAM" id="MobiDB-lite"/>
    </source>
</evidence>
<proteinExistence type="predicted"/>
<feature type="transmembrane region" description="Helical" evidence="2">
    <location>
        <begin position="57"/>
        <end position="77"/>
    </location>
</feature>
<keyword evidence="2" id="KW-0812">Transmembrane</keyword>
<keyword evidence="4" id="KW-1185">Reference proteome</keyword>
<name>A0A6A5TLD5_9PLEO</name>
<feature type="transmembrane region" description="Helical" evidence="2">
    <location>
        <begin position="155"/>
        <end position="173"/>
    </location>
</feature>
<feature type="transmembrane region" description="Helical" evidence="2">
    <location>
        <begin position="556"/>
        <end position="578"/>
    </location>
</feature>
<gene>
    <name evidence="3" type="ORF">CC80DRAFT_495324</name>
</gene>
<evidence type="ECO:0000256" key="2">
    <source>
        <dbReference type="SAM" id="Phobius"/>
    </source>
</evidence>